<organism evidence="5 6">
    <name type="scientific">Aminivibrio pyruvatiphilus</name>
    <dbReference type="NCBI Taxonomy" id="1005740"/>
    <lineage>
        <taxon>Bacteria</taxon>
        <taxon>Thermotogati</taxon>
        <taxon>Synergistota</taxon>
        <taxon>Synergistia</taxon>
        <taxon>Synergistales</taxon>
        <taxon>Aminobacteriaceae</taxon>
        <taxon>Aminivibrio</taxon>
    </lineage>
</organism>
<sequence>MKRTRWPLSWAVILLLFFLTVPAAASYDATLRTAREFLWKTVTSGGVSCGSVAVMDGGKIIFSDGFGAADRAEGRNADGRTRFNIGSTSKMFAAAAILILADENWLNLDDPVVRHLPEFVMKDPRYRDITIRMLFNHSSGLPGSTFVFGYKADEDPQAILIETLKESTLKHDPGAMGIYCNDGFTLAEMVAERVSGKPFLDFLKEKVFDPLGMKDTGASLGITGGRLAEFYGDDGKKYPREVITVLGAGGLSSTVEDLCRFAGAFIPGGKSFLSPKMLEEILRPQPTPFAASLKGQTILEAFGWDYALLPDYQELGFQMVGKSGGTTFYSTNLQILPSRGLAAAVIFSGHGPAQQATSKILEALLRDKNLPVPGTPRVMAPGRAEPVPAELLAFEGYYVDASRAALFAFEAEKGLLNIRPLPGQASGASPAPLVLEYSGGYFHDFERKEKYYFTEAGNEIFLVMADLPLYGTDIPSFQKISVPDRPNHLAVDMDGTVWLLRNASPFLQSPDFLLVRSSRIAELPGYIDFFGIKKVESADYAAIAATGFRDQSSLHLFRKGNEIRAKVLQFVFSREDTAPAARCEKVVIGAEGENEWRRVEQGAIFSFTKPADGRIIVIAEKEDHPLLFDSITDGGEIFVPEGSYLFFAGRSGDVFEISFR</sequence>
<evidence type="ECO:0000256" key="1">
    <source>
        <dbReference type="ARBA" id="ARBA00004370"/>
    </source>
</evidence>
<feature type="domain" description="Beta-lactamase-related" evidence="4">
    <location>
        <begin position="42"/>
        <end position="360"/>
    </location>
</feature>
<dbReference type="EMBL" id="SORI01000004">
    <property type="protein sequence ID" value="TDY61891.1"/>
    <property type="molecule type" value="Genomic_DNA"/>
</dbReference>
<keyword evidence="6" id="KW-1185">Reference proteome</keyword>
<dbReference type="PANTHER" id="PTHR46825">
    <property type="entry name" value="D-ALANYL-D-ALANINE-CARBOXYPEPTIDASE/ENDOPEPTIDASE AMPH"/>
    <property type="match status" value="1"/>
</dbReference>
<dbReference type="OrthoDB" id="9797709at2"/>
<evidence type="ECO:0000259" key="4">
    <source>
        <dbReference type="Pfam" id="PF00144"/>
    </source>
</evidence>
<dbReference type="AlphaFoldDB" id="A0A4V3HGM6"/>
<dbReference type="RefSeq" id="WP_133956961.1">
    <property type="nucleotide sequence ID" value="NZ_SORI01000004.1"/>
</dbReference>
<keyword evidence="3" id="KW-0732">Signal</keyword>
<dbReference type="InterPro" id="IPR012338">
    <property type="entry name" value="Beta-lactam/transpept-like"/>
</dbReference>
<dbReference type="InterPro" id="IPR050491">
    <property type="entry name" value="AmpC-like"/>
</dbReference>
<dbReference type="Proteomes" id="UP000295066">
    <property type="component" value="Unassembled WGS sequence"/>
</dbReference>
<comment type="subcellular location">
    <subcellularLocation>
        <location evidence="1">Membrane</location>
    </subcellularLocation>
</comment>
<evidence type="ECO:0000256" key="2">
    <source>
        <dbReference type="ARBA" id="ARBA00023136"/>
    </source>
</evidence>
<dbReference type="GO" id="GO:0016020">
    <property type="term" value="C:membrane"/>
    <property type="evidence" value="ECO:0007669"/>
    <property type="project" value="UniProtKB-SubCell"/>
</dbReference>
<dbReference type="Gene3D" id="3.40.710.10">
    <property type="entry name" value="DD-peptidase/beta-lactamase superfamily"/>
    <property type="match status" value="1"/>
</dbReference>
<dbReference type="PANTHER" id="PTHR46825:SF11">
    <property type="entry name" value="PENICILLIN-BINDING PROTEIN 4"/>
    <property type="match status" value="1"/>
</dbReference>
<dbReference type="InterPro" id="IPR023650">
    <property type="entry name" value="Beta-lactam_class-A_AS"/>
</dbReference>
<keyword evidence="2" id="KW-0472">Membrane</keyword>
<protein>
    <submittedName>
        <fullName evidence="5">CubicO group peptidase (Beta-lactamase class C family)</fullName>
    </submittedName>
</protein>
<dbReference type="InterPro" id="IPR001466">
    <property type="entry name" value="Beta-lactam-related"/>
</dbReference>
<gene>
    <name evidence="5" type="ORF">C8D99_104135</name>
</gene>
<dbReference type="PROSITE" id="PS00146">
    <property type="entry name" value="BETA_LACTAMASE_A"/>
    <property type="match status" value="1"/>
</dbReference>
<accession>A0A4V3HGM6</accession>
<name>A0A4V3HGM6_9BACT</name>
<dbReference type="Pfam" id="PF00144">
    <property type="entry name" value="Beta-lactamase"/>
    <property type="match status" value="1"/>
</dbReference>
<evidence type="ECO:0000313" key="6">
    <source>
        <dbReference type="Proteomes" id="UP000295066"/>
    </source>
</evidence>
<comment type="caution">
    <text evidence="5">The sequence shown here is derived from an EMBL/GenBank/DDBJ whole genome shotgun (WGS) entry which is preliminary data.</text>
</comment>
<evidence type="ECO:0000313" key="5">
    <source>
        <dbReference type="EMBL" id="TDY61891.1"/>
    </source>
</evidence>
<reference evidence="5 6" key="1">
    <citation type="submission" date="2019-03" db="EMBL/GenBank/DDBJ databases">
        <title>Genomic Encyclopedia of Type Strains, Phase IV (KMG-IV): sequencing the most valuable type-strain genomes for metagenomic binning, comparative biology and taxonomic classification.</title>
        <authorList>
            <person name="Goeker M."/>
        </authorList>
    </citation>
    <scope>NUCLEOTIDE SEQUENCE [LARGE SCALE GENOMIC DNA]</scope>
    <source>
        <strain evidence="5 6">DSM 25964</strain>
    </source>
</reference>
<dbReference type="SUPFAM" id="SSF56601">
    <property type="entry name" value="beta-lactamase/transpeptidase-like"/>
    <property type="match status" value="1"/>
</dbReference>
<feature type="chain" id="PRO_5020775028" evidence="3">
    <location>
        <begin position="24"/>
        <end position="660"/>
    </location>
</feature>
<feature type="signal peptide" evidence="3">
    <location>
        <begin position="1"/>
        <end position="23"/>
    </location>
</feature>
<evidence type="ECO:0000256" key="3">
    <source>
        <dbReference type="SAM" id="SignalP"/>
    </source>
</evidence>
<proteinExistence type="predicted"/>